<comment type="caution">
    <text evidence="2">The sequence shown here is derived from an EMBL/GenBank/DDBJ whole genome shotgun (WGS) entry which is preliminary data.</text>
</comment>
<protein>
    <submittedName>
        <fullName evidence="2">Uncharacterized protein</fullName>
    </submittedName>
</protein>
<dbReference type="Proteomes" id="UP000887013">
    <property type="component" value="Unassembled WGS sequence"/>
</dbReference>
<sequence>MDAIQTVTQDSFQQILLVFISWKRSVCVERGSEDPLLAQLIKVIENAIPIQLTFLELRFKTVIGFSLSRPYLANGKDEDLHFLFLFYSSPCSGGAYQRILWRARTPDTYPLPCHGKHPLRKRSHDVWLFFFLSALETIFFFFPLLVAAEIILPEGGDVLNRRPMLRYACYQTGNDVTVAAAPSGAAASRR</sequence>
<feature type="transmembrane region" description="Helical" evidence="1">
    <location>
        <begin position="126"/>
        <end position="152"/>
    </location>
</feature>
<reference evidence="2" key="1">
    <citation type="submission" date="2020-08" db="EMBL/GenBank/DDBJ databases">
        <title>Multicomponent nature underlies the extraordinary mechanical properties of spider dragline silk.</title>
        <authorList>
            <person name="Kono N."/>
            <person name="Nakamura H."/>
            <person name="Mori M."/>
            <person name="Yoshida Y."/>
            <person name="Ohtoshi R."/>
            <person name="Malay A.D."/>
            <person name="Moran D.A.P."/>
            <person name="Tomita M."/>
            <person name="Numata K."/>
            <person name="Arakawa K."/>
        </authorList>
    </citation>
    <scope>NUCLEOTIDE SEQUENCE</scope>
</reference>
<dbReference type="AlphaFoldDB" id="A0A8X6M797"/>
<organism evidence="2 3">
    <name type="scientific">Nephila pilipes</name>
    <name type="common">Giant wood spider</name>
    <name type="synonym">Nephila maculata</name>
    <dbReference type="NCBI Taxonomy" id="299642"/>
    <lineage>
        <taxon>Eukaryota</taxon>
        <taxon>Metazoa</taxon>
        <taxon>Ecdysozoa</taxon>
        <taxon>Arthropoda</taxon>
        <taxon>Chelicerata</taxon>
        <taxon>Arachnida</taxon>
        <taxon>Araneae</taxon>
        <taxon>Araneomorphae</taxon>
        <taxon>Entelegynae</taxon>
        <taxon>Araneoidea</taxon>
        <taxon>Nephilidae</taxon>
        <taxon>Nephila</taxon>
    </lineage>
</organism>
<keyword evidence="3" id="KW-1185">Reference proteome</keyword>
<proteinExistence type="predicted"/>
<evidence type="ECO:0000256" key="1">
    <source>
        <dbReference type="SAM" id="Phobius"/>
    </source>
</evidence>
<keyword evidence="1" id="KW-1133">Transmembrane helix</keyword>
<keyword evidence="1" id="KW-0472">Membrane</keyword>
<dbReference type="OrthoDB" id="10489560at2759"/>
<accession>A0A8X6M797</accession>
<evidence type="ECO:0000313" key="3">
    <source>
        <dbReference type="Proteomes" id="UP000887013"/>
    </source>
</evidence>
<keyword evidence="1" id="KW-0812">Transmembrane</keyword>
<name>A0A8X6M797_NEPPI</name>
<dbReference type="EMBL" id="BMAW01088233">
    <property type="protein sequence ID" value="GFS33609.1"/>
    <property type="molecule type" value="Genomic_DNA"/>
</dbReference>
<evidence type="ECO:0000313" key="2">
    <source>
        <dbReference type="EMBL" id="GFS33609.1"/>
    </source>
</evidence>
<gene>
    <name evidence="2" type="ORF">NPIL_297671</name>
</gene>